<protein>
    <submittedName>
        <fullName evidence="1">Uncharacterized protein</fullName>
    </submittedName>
</protein>
<organism evidence="1 2">
    <name type="scientific">Flavobacterium solisilvae</name>
    <dbReference type="NCBI Taxonomy" id="1852019"/>
    <lineage>
        <taxon>Bacteria</taxon>
        <taxon>Pseudomonadati</taxon>
        <taxon>Bacteroidota</taxon>
        <taxon>Flavobacteriia</taxon>
        <taxon>Flavobacteriales</taxon>
        <taxon>Flavobacteriaceae</taxon>
        <taxon>Flavobacterium</taxon>
    </lineage>
</organism>
<sequence>MDFYFVYSSGGGAGDWNGVNRMWNEFMPNYFKENTLIKFGDIFFNHKGLNSLLKKSNWSKIYNAREWIVDRTNDNSLYNTKNLIMDVGTTKIVNYIDSKFPNLSTNEIIEKFDSIIDSEKILERYCKFILDSNIHNAVTFDIPNPFKVRNQSGNPIRNIFNDKKCKSLLIDKCVKYANFTYHNIDDESRLLTILPAFLQDDEINQYLSRLDYKSTKLAIGALIDMNNEEFVNSILNIDKILNLKSFKKVHFLGCGGLSKAKLIKATLGNHSNFSVDNTTAFNRSIDGSKNGNSSLKEDQSCYIDYLNKKQFRIKPQSKEEILKIHFATPNELKLFSNQEMIVIINSILEHQSDNSSKETYDNRAKLIMHNFDVFRYNAE</sequence>
<dbReference type="EMBL" id="JAAMPT010000204">
    <property type="protein sequence ID" value="NMH24921.1"/>
    <property type="molecule type" value="Genomic_DNA"/>
</dbReference>
<comment type="caution">
    <text evidence="1">The sequence shown here is derived from an EMBL/GenBank/DDBJ whole genome shotgun (WGS) entry which is preliminary data.</text>
</comment>
<name>A0ABX1QRL3_9FLAO</name>
<evidence type="ECO:0000313" key="1">
    <source>
        <dbReference type="EMBL" id="NMH24921.1"/>
    </source>
</evidence>
<dbReference type="RefSeq" id="WP_169523497.1">
    <property type="nucleotide sequence ID" value="NZ_JAAMPT010000204.1"/>
</dbReference>
<proteinExistence type="predicted"/>
<evidence type="ECO:0000313" key="2">
    <source>
        <dbReference type="Proteomes" id="UP000767947"/>
    </source>
</evidence>
<dbReference type="Proteomes" id="UP000767947">
    <property type="component" value="Unassembled WGS sequence"/>
</dbReference>
<gene>
    <name evidence="1" type="ORF">G6042_06520</name>
</gene>
<reference evidence="1 2" key="1">
    <citation type="submission" date="2020-02" db="EMBL/GenBank/DDBJ databases">
        <title>Flavobacterium sp. genome.</title>
        <authorList>
            <person name="Jung H.S."/>
            <person name="Baek J.H."/>
            <person name="Jeon C.O."/>
        </authorList>
    </citation>
    <scope>NUCLEOTIDE SEQUENCE [LARGE SCALE GENOMIC DNA]</scope>
    <source>
        <strain evidence="1 2">SE-s27</strain>
    </source>
</reference>
<accession>A0ABX1QRL3</accession>
<keyword evidence="2" id="KW-1185">Reference proteome</keyword>